<name>A0ABQ2ZCA2_9ACTN</name>
<organism evidence="3 4">
    <name type="scientific">Streptomyces hiroshimensis</name>
    <dbReference type="NCBI Taxonomy" id="66424"/>
    <lineage>
        <taxon>Bacteria</taxon>
        <taxon>Bacillati</taxon>
        <taxon>Actinomycetota</taxon>
        <taxon>Actinomycetes</taxon>
        <taxon>Kitasatosporales</taxon>
        <taxon>Streptomycetaceae</taxon>
        <taxon>Streptomyces</taxon>
    </lineage>
</organism>
<keyword evidence="2" id="KW-0472">Membrane</keyword>
<evidence type="ECO:0000313" key="4">
    <source>
        <dbReference type="Proteomes" id="UP000659223"/>
    </source>
</evidence>
<accession>A0ABQ2ZCA2</accession>
<evidence type="ECO:0000256" key="1">
    <source>
        <dbReference type="SAM" id="MobiDB-lite"/>
    </source>
</evidence>
<dbReference type="EMBL" id="BMUT01000019">
    <property type="protein sequence ID" value="GGY07839.1"/>
    <property type="molecule type" value="Genomic_DNA"/>
</dbReference>
<evidence type="ECO:0000313" key="3">
    <source>
        <dbReference type="EMBL" id="GGY07839.1"/>
    </source>
</evidence>
<feature type="transmembrane region" description="Helical" evidence="2">
    <location>
        <begin position="35"/>
        <end position="54"/>
    </location>
</feature>
<keyword evidence="4" id="KW-1185">Reference proteome</keyword>
<keyword evidence="2" id="KW-0812">Transmembrane</keyword>
<gene>
    <name evidence="3" type="ORF">GCM10010324_63400</name>
</gene>
<sequence length="236" mass="25825">MAFSKIPSGDHPEDASQPDTVAEARPRRRHEQAHAWAATLAGVVALALSIYNLVALQREPAVDVALPHITRVAQGKDTWLYFQPTLSTRVKTERVEVINQVEFHLQPAASGTKAPAFFWDETGSFSYNATAHNLTYQRVADPSPLLVSQSTPQQPLLLFNAVGWGFAEGRYEGTLVLRRASGKAPLRKSFCMVVSKGAAATMRGAGQYQFHDFRDDVPGSDARKAESEGCYVLSPV</sequence>
<feature type="region of interest" description="Disordered" evidence="1">
    <location>
        <begin position="1"/>
        <end position="29"/>
    </location>
</feature>
<dbReference type="Proteomes" id="UP000659223">
    <property type="component" value="Unassembled WGS sequence"/>
</dbReference>
<protein>
    <submittedName>
        <fullName evidence="3">Uncharacterized protein</fullName>
    </submittedName>
</protein>
<comment type="caution">
    <text evidence="3">The sequence shown here is derived from an EMBL/GenBank/DDBJ whole genome shotgun (WGS) entry which is preliminary data.</text>
</comment>
<reference evidence="4" key="1">
    <citation type="journal article" date="2019" name="Int. J. Syst. Evol. Microbiol.">
        <title>The Global Catalogue of Microorganisms (GCM) 10K type strain sequencing project: providing services to taxonomists for standard genome sequencing and annotation.</title>
        <authorList>
            <consortium name="The Broad Institute Genomics Platform"/>
            <consortium name="The Broad Institute Genome Sequencing Center for Infectious Disease"/>
            <person name="Wu L."/>
            <person name="Ma J."/>
        </authorList>
    </citation>
    <scope>NUCLEOTIDE SEQUENCE [LARGE SCALE GENOMIC DNA]</scope>
    <source>
        <strain evidence="4">JCM 4586</strain>
    </source>
</reference>
<evidence type="ECO:0000256" key="2">
    <source>
        <dbReference type="SAM" id="Phobius"/>
    </source>
</evidence>
<dbReference type="RefSeq" id="WP_190025208.1">
    <property type="nucleotide sequence ID" value="NZ_BMUT01000019.1"/>
</dbReference>
<proteinExistence type="predicted"/>
<keyword evidence="2" id="KW-1133">Transmembrane helix</keyword>